<dbReference type="InterPro" id="IPR029000">
    <property type="entry name" value="Cyclophilin-like_dom_sf"/>
</dbReference>
<dbReference type="PANTHER" id="PTHR43246">
    <property type="entry name" value="PEPTIDYL-PROLYL CIS-TRANS ISOMERASE CYP38, CHLOROPLASTIC"/>
    <property type="match status" value="1"/>
</dbReference>
<keyword evidence="2" id="KW-0697">Rotamase</keyword>
<dbReference type="EC" id="5.2.1.8" evidence="1"/>
<dbReference type="InterPro" id="IPR002130">
    <property type="entry name" value="Cyclophilin-type_PPIase_dom"/>
</dbReference>
<evidence type="ECO:0000256" key="2">
    <source>
        <dbReference type="ARBA" id="ARBA00023110"/>
    </source>
</evidence>
<feature type="region of interest" description="Disordered" evidence="4">
    <location>
        <begin position="208"/>
        <end position="248"/>
    </location>
</feature>
<evidence type="ECO:0000256" key="5">
    <source>
        <dbReference type="SAM" id="SignalP"/>
    </source>
</evidence>
<evidence type="ECO:0000313" key="8">
    <source>
        <dbReference type="Proteomes" id="UP001190700"/>
    </source>
</evidence>
<accession>A0AAE0FCU4</accession>
<sequence>MKHHVLPIFIFLLSACLAAGDDDVTLVKCSTSKGPIRITVHENWAPIGAARFLDLVNSGFFTQVGLGRVVPNFLVQFGIAADPQVQRRWNAKGTILDDPDIHTPIKRGTIAFAGGGKNTRTTQIWISFNDNPGLGHSPWETAFAQVDPEDMHVVDSFYSGYGDMGAFGGKGPDQGRHQQEGNAYLRSEFPDLDYLLNCSVVPSQVDLPVQEEELEDSLLPGEEEDTESTPQADSADTIQRSEDEVVEE</sequence>
<feature type="compositionally biased region" description="Basic and acidic residues" evidence="4">
    <location>
        <begin position="239"/>
        <end position="248"/>
    </location>
</feature>
<keyword evidence="5" id="KW-0732">Signal</keyword>
<feature type="compositionally biased region" description="Polar residues" evidence="4">
    <location>
        <begin position="228"/>
        <end position="238"/>
    </location>
</feature>
<keyword evidence="3" id="KW-0413">Isomerase</keyword>
<dbReference type="Proteomes" id="UP001190700">
    <property type="component" value="Unassembled WGS sequence"/>
</dbReference>
<dbReference type="GO" id="GO:0003755">
    <property type="term" value="F:peptidyl-prolyl cis-trans isomerase activity"/>
    <property type="evidence" value="ECO:0007669"/>
    <property type="project" value="UniProtKB-KW"/>
</dbReference>
<protein>
    <recommendedName>
        <fullName evidence="1">peptidylprolyl isomerase</fullName>
        <ecNumber evidence="1">5.2.1.8</ecNumber>
    </recommendedName>
</protein>
<evidence type="ECO:0000256" key="1">
    <source>
        <dbReference type="ARBA" id="ARBA00013194"/>
    </source>
</evidence>
<feature type="signal peptide" evidence="5">
    <location>
        <begin position="1"/>
        <end position="20"/>
    </location>
</feature>
<feature type="chain" id="PRO_5042056394" description="peptidylprolyl isomerase" evidence="5">
    <location>
        <begin position="21"/>
        <end position="248"/>
    </location>
</feature>
<dbReference type="AlphaFoldDB" id="A0AAE0FCU4"/>
<feature type="non-terminal residue" evidence="7">
    <location>
        <position position="248"/>
    </location>
</feature>
<dbReference type="EMBL" id="LGRX02020710">
    <property type="protein sequence ID" value="KAK3257292.1"/>
    <property type="molecule type" value="Genomic_DNA"/>
</dbReference>
<dbReference type="SUPFAM" id="SSF50891">
    <property type="entry name" value="Cyclophilin-like"/>
    <property type="match status" value="1"/>
</dbReference>
<dbReference type="PROSITE" id="PS51257">
    <property type="entry name" value="PROKAR_LIPOPROTEIN"/>
    <property type="match status" value="1"/>
</dbReference>
<comment type="caution">
    <text evidence="7">The sequence shown here is derived from an EMBL/GenBank/DDBJ whole genome shotgun (WGS) entry which is preliminary data.</text>
</comment>
<evidence type="ECO:0000259" key="6">
    <source>
        <dbReference type="PROSITE" id="PS50072"/>
    </source>
</evidence>
<dbReference type="InterPro" id="IPR044665">
    <property type="entry name" value="E_coli_cyclophilin_A-like"/>
</dbReference>
<evidence type="ECO:0000313" key="7">
    <source>
        <dbReference type="EMBL" id="KAK3257292.1"/>
    </source>
</evidence>
<proteinExistence type="predicted"/>
<name>A0AAE0FCU4_9CHLO</name>
<evidence type="ECO:0000256" key="3">
    <source>
        <dbReference type="ARBA" id="ARBA00023235"/>
    </source>
</evidence>
<dbReference type="Gene3D" id="2.40.100.10">
    <property type="entry name" value="Cyclophilin-like"/>
    <property type="match status" value="1"/>
</dbReference>
<dbReference type="PROSITE" id="PS50072">
    <property type="entry name" value="CSA_PPIASE_2"/>
    <property type="match status" value="1"/>
</dbReference>
<feature type="domain" description="PPIase cyclophilin-type" evidence="6">
    <location>
        <begin position="34"/>
        <end position="157"/>
    </location>
</feature>
<dbReference type="Pfam" id="PF00160">
    <property type="entry name" value="Pro_isomerase"/>
    <property type="match status" value="1"/>
</dbReference>
<evidence type="ECO:0000256" key="4">
    <source>
        <dbReference type="SAM" id="MobiDB-lite"/>
    </source>
</evidence>
<gene>
    <name evidence="7" type="ORF">CYMTET_33614</name>
</gene>
<keyword evidence="8" id="KW-1185">Reference proteome</keyword>
<organism evidence="7 8">
    <name type="scientific">Cymbomonas tetramitiformis</name>
    <dbReference type="NCBI Taxonomy" id="36881"/>
    <lineage>
        <taxon>Eukaryota</taxon>
        <taxon>Viridiplantae</taxon>
        <taxon>Chlorophyta</taxon>
        <taxon>Pyramimonadophyceae</taxon>
        <taxon>Pyramimonadales</taxon>
        <taxon>Pyramimonadaceae</taxon>
        <taxon>Cymbomonas</taxon>
    </lineage>
</organism>
<reference evidence="7 8" key="1">
    <citation type="journal article" date="2015" name="Genome Biol. Evol.">
        <title>Comparative Genomics of a Bacterivorous Green Alga Reveals Evolutionary Causalities and Consequences of Phago-Mixotrophic Mode of Nutrition.</title>
        <authorList>
            <person name="Burns J.A."/>
            <person name="Paasch A."/>
            <person name="Narechania A."/>
            <person name="Kim E."/>
        </authorList>
    </citation>
    <scope>NUCLEOTIDE SEQUENCE [LARGE SCALE GENOMIC DNA]</scope>
    <source>
        <strain evidence="7 8">PLY_AMNH</strain>
    </source>
</reference>
<feature type="compositionally biased region" description="Acidic residues" evidence="4">
    <location>
        <begin position="209"/>
        <end position="227"/>
    </location>
</feature>